<gene>
    <name evidence="2" type="ORF">X777_16070</name>
</gene>
<evidence type="ECO:0000313" key="2">
    <source>
        <dbReference type="EMBL" id="EZA59868.1"/>
    </source>
</evidence>
<dbReference type="AlphaFoldDB" id="A0A026WV75"/>
<feature type="compositionally biased region" description="Acidic residues" evidence="1">
    <location>
        <begin position="93"/>
        <end position="109"/>
    </location>
</feature>
<reference evidence="2 3" key="1">
    <citation type="journal article" date="2014" name="Curr. Biol.">
        <title>The genome of the clonal raider ant Cerapachys biroi.</title>
        <authorList>
            <person name="Oxley P.R."/>
            <person name="Ji L."/>
            <person name="Fetter-Pruneda I."/>
            <person name="McKenzie S.K."/>
            <person name="Li C."/>
            <person name="Hu H."/>
            <person name="Zhang G."/>
            <person name="Kronauer D.J."/>
        </authorList>
    </citation>
    <scope>NUCLEOTIDE SEQUENCE [LARGE SCALE GENOMIC DNA]</scope>
</reference>
<protein>
    <submittedName>
        <fullName evidence="2">Uncharacterized protein</fullName>
    </submittedName>
</protein>
<organism evidence="2 3">
    <name type="scientific">Ooceraea biroi</name>
    <name type="common">Clonal raider ant</name>
    <name type="synonym">Cerapachys biroi</name>
    <dbReference type="NCBI Taxonomy" id="2015173"/>
    <lineage>
        <taxon>Eukaryota</taxon>
        <taxon>Metazoa</taxon>
        <taxon>Ecdysozoa</taxon>
        <taxon>Arthropoda</taxon>
        <taxon>Hexapoda</taxon>
        <taxon>Insecta</taxon>
        <taxon>Pterygota</taxon>
        <taxon>Neoptera</taxon>
        <taxon>Endopterygota</taxon>
        <taxon>Hymenoptera</taxon>
        <taxon>Apocrita</taxon>
        <taxon>Aculeata</taxon>
        <taxon>Formicoidea</taxon>
        <taxon>Formicidae</taxon>
        <taxon>Dorylinae</taxon>
        <taxon>Ooceraea</taxon>
    </lineage>
</organism>
<sequence length="158" mass="18321">MRVPRVPRVPRVDGLTRMRPIEIDQDRSPERISRHSGFTDRVLRVFEDEEDEEGEEEHVLDTSEHRKRPVEDNEAGVDRYKPARCTKSSSSLDEVEAEEEEKVEEDEGAELANVEGGTLTGHWPRRVKSPGRTSESSKERVCPRRSPRRHVQRRLRAT</sequence>
<feature type="region of interest" description="Disordered" evidence="1">
    <location>
        <begin position="46"/>
        <end position="158"/>
    </location>
</feature>
<feature type="compositionally biased region" description="Acidic residues" evidence="1">
    <location>
        <begin position="47"/>
        <end position="56"/>
    </location>
</feature>
<proteinExistence type="predicted"/>
<evidence type="ECO:0000256" key="1">
    <source>
        <dbReference type="SAM" id="MobiDB-lite"/>
    </source>
</evidence>
<evidence type="ECO:0000313" key="3">
    <source>
        <dbReference type="Proteomes" id="UP000053097"/>
    </source>
</evidence>
<feature type="compositionally biased region" description="Basic residues" evidence="1">
    <location>
        <begin position="143"/>
        <end position="158"/>
    </location>
</feature>
<accession>A0A026WV75</accession>
<name>A0A026WV75_OOCBI</name>
<dbReference type="EMBL" id="KK107087">
    <property type="protein sequence ID" value="EZA59868.1"/>
    <property type="molecule type" value="Genomic_DNA"/>
</dbReference>
<keyword evidence="3" id="KW-1185">Reference proteome</keyword>
<dbReference type="Proteomes" id="UP000053097">
    <property type="component" value="Unassembled WGS sequence"/>
</dbReference>